<gene>
    <name evidence="1" type="ORF">WN55_08926</name>
</gene>
<dbReference type="EMBL" id="KQ434820">
    <property type="protein sequence ID" value="KZC07042.1"/>
    <property type="molecule type" value="Genomic_DNA"/>
</dbReference>
<evidence type="ECO:0000313" key="2">
    <source>
        <dbReference type="Proteomes" id="UP000076502"/>
    </source>
</evidence>
<keyword evidence="2" id="KW-1185">Reference proteome</keyword>
<organism evidence="1 2">
    <name type="scientific">Dufourea novaeangliae</name>
    <name type="common">Sweat bee</name>
    <dbReference type="NCBI Taxonomy" id="178035"/>
    <lineage>
        <taxon>Eukaryota</taxon>
        <taxon>Metazoa</taxon>
        <taxon>Ecdysozoa</taxon>
        <taxon>Arthropoda</taxon>
        <taxon>Hexapoda</taxon>
        <taxon>Insecta</taxon>
        <taxon>Pterygota</taxon>
        <taxon>Neoptera</taxon>
        <taxon>Endopterygota</taxon>
        <taxon>Hymenoptera</taxon>
        <taxon>Apocrita</taxon>
        <taxon>Aculeata</taxon>
        <taxon>Apoidea</taxon>
        <taxon>Anthophila</taxon>
        <taxon>Halictidae</taxon>
        <taxon>Rophitinae</taxon>
        <taxon>Dufourea</taxon>
    </lineage>
</organism>
<sequence>MRLSPRCALALRRRQKVANDRIRKGYDKKVKRGRTEKPCGDLIERKRQVCK</sequence>
<name>A0A154P5B3_DUFNO</name>
<evidence type="ECO:0000313" key="1">
    <source>
        <dbReference type="EMBL" id="KZC07042.1"/>
    </source>
</evidence>
<proteinExistence type="predicted"/>
<reference evidence="1 2" key="1">
    <citation type="submission" date="2015-07" db="EMBL/GenBank/DDBJ databases">
        <title>The genome of Dufourea novaeangliae.</title>
        <authorList>
            <person name="Pan H."/>
            <person name="Kapheim K."/>
        </authorList>
    </citation>
    <scope>NUCLEOTIDE SEQUENCE [LARGE SCALE GENOMIC DNA]</scope>
    <source>
        <strain evidence="1">0120121106</strain>
        <tissue evidence="1">Whole body</tissue>
    </source>
</reference>
<protein>
    <submittedName>
        <fullName evidence="1">Uncharacterized protein</fullName>
    </submittedName>
</protein>
<accession>A0A154P5B3</accession>
<dbReference type="Proteomes" id="UP000076502">
    <property type="component" value="Unassembled WGS sequence"/>
</dbReference>
<dbReference type="AlphaFoldDB" id="A0A154P5B3"/>